<comment type="function">
    <text evidence="1">Involved in the transposition of the insertion sequence.</text>
</comment>
<evidence type="ECO:0000256" key="1">
    <source>
        <dbReference type="ARBA" id="ARBA00002286"/>
    </source>
</evidence>
<dbReference type="InterPro" id="IPR012337">
    <property type="entry name" value="RNaseH-like_sf"/>
</dbReference>
<feature type="compositionally biased region" description="Basic residues" evidence="2">
    <location>
        <begin position="71"/>
        <end position="81"/>
    </location>
</feature>
<dbReference type="Pfam" id="PF13276">
    <property type="entry name" value="HTH_21"/>
    <property type="match status" value="1"/>
</dbReference>
<dbReference type="EMBL" id="CP008748">
    <property type="protein sequence ID" value="ASI53853.1"/>
    <property type="molecule type" value="Genomic_DNA"/>
</dbReference>
<evidence type="ECO:0000313" key="5">
    <source>
        <dbReference type="Proteomes" id="UP000264882"/>
    </source>
</evidence>
<reference evidence="4 5" key="1">
    <citation type="submission" date="2014-06" db="EMBL/GenBank/DDBJ databases">
        <title>The Whole Genome Sequence of Mycoplasma hyosynoviae strain ATCC 27095.</title>
        <authorList>
            <person name="Calcutt M.J."/>
            <person name="Foecking M.F."/>
        </authorList>
    </citation>
    <scope>NUCLEOTIDE SEQUENCE [LARGE SCALE GENOMIC DNA]</scope>
    <source>
        <strain evidence="4 5">M60</strain>
    </source>
</reference>
<dbReference type="GO" id="GO:0015074">
    <property type="term" value="P:DNA integration"/>
    <property type="evidence" value="ECO:0007669"/>
    <property type="project" value="InterPro"/>
</dbReference>
<dbReference type="RefSeq" id="WP_206335988.1">
    <property type="nucleotide sequence ID" value="NZ_CP008748.1"/>
</dbReference>
<dbReference type="Proteomes" id="UP000264882">
    <property type="component" value="Chromosome"/>
</dbReference>
<dbReference type="KEGG" id="mhyv:MHSN_01380"/>
<name>A0A4P1QGA6_9BACT</name>
<dbReference type="GO" id="GO:0003676">
    <property type="term" value="F:nucleic acid binding"/>
    <property type="evidence" value="ECO:0007669"/>
    <property type="project" value="InterPro"/>
</dbReference>
<evidence type="ECO:0000256" key="2">
    <source>
        <dbReference type="SAM" id="MobiDB-lite"/>
    </source>
</evidence>
<dbReference type="Pfam" id="PF00665">
    <property type="entry name" value="rve"/>
    <property type="match status" value="1"/>
</dbReference>
<dbReference type="InterPro" id="IPR048020">
    <property type="entry name" value="Transpos_IS3"/>
</dbReference>
<accession>A0A4P1QGA6</accession>
<dbReference type="PANTHER" id="PTHR46889">
    <property type="entry name" value="TRANSPOSASE INSF FOR INSERTION SEQUENCE IS3B-RELATED"/>
    <property type="match status" value="1"/>
</dbReference>
<sequence>MGRQLKKEEWYEIFKWYKQYLNYDISRNELIVKYISFTNKRNERKSIFRLIKNKFKKYNLGMSIESQTGKSPKKGKNVGRPKKNDNRRKLQEEVLDELSKEDIKRLILDVYYDAILDKYKSKDLKEVIKKIKKTISSNISNPKIMKILGIRKSTFYYRLKKPIKNEEVKYRKEIEQSFYECKGRYGRERLSFFLKKKYNILINPRTLGRYMSTLGLYCSIKRAKRKREKKNTNVKFNNIIQRDYDGKQNDVFATDVSYIPSPKDVVENHVYLSVLIHHKTKKIVSWNLSKNNANFLVMKHITQTKFPKKFIIHSDHGSQYSSCEYVEFIQKNNGIISMSRIGNSLDNREIEYFFSILKTEIFPEFYQKVKTFIFNELNEIIKKFIDWYNNERFMKKFDLKTPHELWEIYKNKSNWV</sequence>
<gene>
    <name evidence="4" type="ORF">MHSN_01380</name>
</gene>
<evidence type="ECO:0000259" key="3">
    <source>
        <dbReference type="PROSITE" id="PS50994"/>
    </source>
</evidence>
<dbReference type="PANTHER" id="PTHR46889:SF5">
    <property type="entry name" value="INTEGRASE PROTEIN"/>
    <property type="match status" value="1"/>
</dbReference>
<organism evidence="4 5">
    <name type="scientific">Metamycoplasma hyosynoviae</name>
    <dbReference type="NCBI Taxonomy" id="29559"/>
    <lineage>
        <taxon>Bacteria</taxon>
        <taxon>Bacillati</taxon>
        <taxon>Mycoplasmatota</taxon>
        <taxon>Mycoplasmoidales</taxon>
        <taxon>Metamycoplasmataceae</taxon>
        <taxon>Metamycoplasma</taxon>
    </lineage>
</organism>
<dbReference type="Gene3D" id="3.30.420.10">
    <property type="entry name" value="Ribonuclease H-like superfamily/Ribonuclease H"/>
    <property type="match status" value="1"/>
</dbReference>
<evidence type="ECO:0000313" key="4">
    <source>
        <dbReference type="EMBL" id="ASI53853.1"/>
    </source>
</evidence>
<dbReference type="InterPro" id="IPR001584">
    <property type="entry name" value="Integrase_cat-core"/>
</dbReference>
<dbReference type="InterPro" id="IPR050900">
    <property type="entry name" value="Transposase_IS3/IS150/IS904"/>
</dbReference>
<dbReference type="SUPFAM" id="SSF53098">
    <property type="entry name" value="Ribonuclease H-like"/>
    <property type="match status" value="1"/>
</dbReference>
<dbReference type="InterPro" id="IPR036397">
    <property type="entry name" value="RNaseH_sf"/>
</dbReference>
<protein>
    <recommendedName>
        <fullName evidence="3">Integrase catalytic domain-containing protein</fullName>
    </recommendedName>
</protein>
<keyword evidence="5" id="KW-1185">Reference proteome</keyword>
<dbReference type="NCBIfam" id="NF033516">
    <property type="entry name" value="transpos_IS3"/>
    <property type="match status" value="1"/>
</dbReference>
<dbReference type="InterPro" id="IPR025948">
    <property type="entry name" value="HTH-like_dom"/>
</dbReference>
<feature type="region of interest" description="Disordered" evidence="2">
    <location>
        <begin position="65"/>
        <end position="87"/>
    </location>
</feature>
<dbReference type="PROSITE" id="PS50994">
    <property type="entry name" value="INTEGRASE"/>
    <property type="match status" value="1"/>
</dbReference>
<dbReference type="AlphaFoldDB" id="A0A4P1QGA6"/>
<feature type="domain" description="Integrase catalytic" evidence="3">
    <location>
        <begin position="244"/>
        <end position="410"/>
    </location>
</feature>
<proteinExistence type="predicted"/>